<dbReference type="InterPro" id="IPR016024">
    <property type="entry name" value="ARM-type_fold"/>
</dbReference>
<dbReference type="PANTHER" id="PTHR10527">
    <property type="entry name" value="IMPORTIN BETA"/>
    <property type="match status" value="1"/>
</dbReference>
<evidence type="ECO:0000256" key="6">
    <source>
        <dbReference type="ARBA" id="ARBA00022927"/>
    </source>
</evidence>
<dbReference type="InterPro" id="IPR001494">
    <property type="entry name" value="Importin-beta_N"/>
</dbReference>
<comment type="subcellular location">
    <subcellularLocation>
        <location evidence="2">Cytoplasm</location>
    </subcellularLocation>
    <subcellularLocation>
        <location evidence="1">Nucleus</location>
    </subcellularLocation>
</comment>
<evidence type="ECO:0000313" key="9">
    <source>
        <dbReference type="EMBL" id="KAI6653808.1"/>
    </source>
</evidence>
<evidence type="ECO:0000259" key="8">
    <source>
        <dbReference type="PROSITE" id="PS50166"/>
    </source>
</evidence>
<proteinExistence type="predicted"/>
<evidence type="ECO:0000313" key="10">
    <source>
        <dbReference type="Proteomes" id="UP001165289"/>
    </source>
</evidence>
<sequence>MSGLERVLENLLVPDTAVIQEASKQLIELYKDPKIIVELCSLMQNSPNSQVRQHASILIRKKLQKFWSKLPQDEKNLLKVTLIQALINEQIHFVRRSIAQLIGEIGKTDIPANQWPEILQLLQEWCMSQEPKQRELGMSILSIVISEAGCEMEAHHANLITLCHNLLSDPTLEVRINVFKCLIYLIPFLKEQHAPTLKAMFPSLIQSVEQLITEEAETEAQEAMEVFEEILDCEMNIISSHLPNFLRFTLQMSSNEKLKDITRTRALSLISWLISTKKKVLLKLNLLPDILSVLFPLIATPLTKEEEEITGEETQHPSSVAAQVLDSLSLFLPPEKIFTPSLAILEPLLASGNAWQRKAGLTAMGVMSEGCSEYVRNNYLAPALTCVCQGLADQELVVQKAALFALGQFSLNLQPDVSKYSGQVLPILLEYLKLTKAREKDEKSWIMRTFVALEYTVENLGCSDEMDSSLGEYCEQQVDTFLPTLMETLLALLSSAETDSLKELVISCIGATANAAKQKILPYFQKIMEFFRAVLSIPPTEDNTLIHAQTIDTLAVLARTVGKEHFIQLSEECLELGLRLLKDINDPDLRRSIFGLFAAVSVVIGESIAPKLQEIVTHMITSLSSADAFASLSNIGEDEGPFTFEDFDEFEVIDDLNGEDENGSDGELNLGMLNSYLEELEDTCNALGEIAEHTGKEFLPYFEMSFNEMTKMSEHPGEGVRKASVTTLAKLAHSLNDVMNEYQVGDCEKALKKIADSCIPLMTSMIRTDSVHTVVLAAIQALEEMLKFVSKPSVSDSHKIHLITQCIQDVLEKKAICQESDEDDEEFDFEDLELAEVDATVIESAANLIPALGKALGPEAFVEHFRQFSPYIFAKFTPTATVSDRSGMVGVLAECVESLDKYSAQFPNMLTVFLEYTKDSEDEVRSNSVFGLGMYACHAVPDVIAHYPTILQNVSALLTPEQDPRVVDNAMAAVARMIFTSPESVPLDQILPVLISNLPLKKDFPENKTIYECISKLVQVSAPAILANLPALLAVFAVDLSANSKLTTEDRALIIFSVQHLNQNFGNEVQQAAAGLSPEQLGILQQAAATV</sequence>
<organism evidence="9 10">
    <name type="scientific">Oopsacas minuta</name>
    <dbReference type="NCBI Taxonomy" id="111878"/>
    <lineage>
        <taxon>Eukaryota</taxon>
        <taxon>Metazoa</taxon>
        <taxon>Porifera</taxon>
        <taxon>Hexactinellida</taxon>
        <taxon>Hexasterophora</taxon>
        <taxon>Lyssacinosida</taxon>
        <taxon>Leucopsacidae</taxon>
        <taxon>Oopsacas</taxon>
    </lineage>
</organism>
<dbReference type="InterPro" id="IPR011989">
    <property type="entry name" value="ARM-like"/>
</dbReference>
<name>A0AAV7JXN9_9METZ</name>
<evidence type="ECO:0000256" key="1">
    <source>
        <dbReference type="ARBA" id="ARBA00004123"/>
    </source>
</evidence>
<dbReference type="SUPFAM" id="SSF48371">
    <property type="entry name" value="ARM repeat"/>
    <property type="match status" value="2"/>
</dbReference>
<keyword evidence="5" id="KW-0677">Repeat</keyword>
<keyword evidence="10" id="KW-1185">Reference proteome</keyword>
<dbReference type="Pfam" id="PF25780">
    <property type="entry name" value="TPR_IPO5"/>
    <property type="match status" value="1"/>
</dbReference>
<dbReference type="PROSITE" id="PS50166">
    <property type="entry name" value="IMPORTIN_B_NT"/>
    <property type="match status" value="1"/>
</dbReference>
<dbReference type="AlphaFoldDB" id="A0AAV7JXN9"/>
<dbReference type="InterPro" id="IPR040122">
    <property type="entry name" value="Importin_beta"/>
</dbReference>
<feature type="domain" description="Importin N-terminal" evidence="8">
    <location>
        <begin position="22"/>
        <end position="88"/>
    </location>
</feature>
<evidence type="ECO:0000256" key="7">
    <source>
        <dbReference type="ARBA" id="ARBA00023242"/>
    </source>
</evidence>
<dbReference type="GO" id="GO:0031267">
    <property type="term" value="F:small GTPase binding"/>
    <property type="evidence" value="ECO:0007669"/>
    <property type="project" value="InterPro"/>
</dbReference>
<keyword evidence="4" id="KW-0963">Cytoplasm</keyword>
<dbReference type="Pfam" id="PF03810">
    <property type="entry name" value="IBN_N"/>
    <property type="match status" value="1"/>
</dbReference>
<evidence type="ECO:0000256" key="4">
    <source>
        <dbReference type="ARBA" id="ARBA00022490"/>
    </source>
</evidence>
<dbReference type="SMART" id="SM00913">
    <property type="entry name" value="IBN_N"/>
    <property type="match status" value="1"/>
</dbReference>
<keyword evidence="3" id="KW-0813">Transport</keyword>
<keyword evidence="7" id="KW-0539">Nucleus</keyword>
<dbReference type="InterPro" id="IPR057672">
    <property type="entry name" value="TPR_IPO4/5"/>
</dbReference>
<evidence type="ECO:0000256" key="5">
    <source>
        <dbReference type="ARBA" id="ARBA00022737"/>
    </source>
</evidence>
<reference evidence="9 10" key="1">
    <citation type="journal article" date="2023" name="BMC Biol.">
        <title>The compact genome of the sponge Oopsacas minuta (Hexactinellida) is lacking key metazoan core genes.</title>
        <authorList>
            <person name="Santini S."/>
            <person name="Schenkelaars Q."/>
            <person name="Jourda C."/>
            <person name="Duchesne M."/>
            <person name="Belahbib H."/>
            <person name="Rocher C."/>
            <person name="Selva M."/>
            <person name="Riesgo A."/>
            <person name="Vervoort M."/>
            <person name="Leys S.P."/>
            <person name="Kodjabachian L."/>
            <person name="Le Bivic A."/>
            <person name="Borchiellini C."/>
            <person name="Claverie J.M."/>
            <person name="Renard E."/>
        </authorList>
    </citation>
    <scope>NUCLEOTIDE SEQUENCE [LARGE SCALE GENOMIC DNA]</scope>
    <source>
        <strain evidence="9">SPO-2</strain>
    </source>
</reference>
<evidence type="ECO:0000256" key="2">
    <source>
        <dbReference type="ARBA" id="ARBA00004496"/>
    </source>
</evidence>
<protein>
    <submittedName>
        <fullName evidence="9">Importin-4-like</fullName>
    </submittedName>
</protein>
<comment type="caution">
    <text evidence="9">The sequence shown here is derived from an EMBL/GenBank/DDBJ whole genome shotgun (WGS) entry which is preliminary data.</text>
</comment>
<gene>
    <name evidence="9" type="ORF">LOD99_3311</name>
</gene>
<accession>A0AAV7JXN9</accession>
<dbReference type="GO" id="GO:0005737">
    <property type="term" value="C:cytoplasm"/>
    <property type="evidence" value="ECO:0007669"/>
    <property type="project" value="UniProtKB-SubCell"/>
</dbReference>
<dbReference type="EMBL" id="JAKMXF010000255">
    <property type="protein sequence ID" value="KAI6653808.1"/>
    <property type="molecule type" value="Genomic_DNA"/>
</dbReference>
<evidence type="ECO:0000256" key="3">
    <source>
        <dbReference type="ARBA" id="ARBA00022448"/>
    </source>
</evidence>
<keyword evidence="6" id="KW-0653">Protein transport</keyword>
<dbReference type="Proteomes" id="UP001165289">
    <property type="component" value="Unassembled WGS sequence"/>
</dbReference>
<dbReference type="GO" id="GO:0006606">
    <property type="term" value="P:protein import into nucleus"/>
    <property type="evidence" value="ECO:0007669"/>
    <property type="project" value="InterPro"/>
</dbReference>
<dbReference type="Gene3D" id="1.25.10.10">
    <property type="entry name" value="Leucine-rich Repeat Variant"/>
    <property type="match status" value="1"/>
</dbReference>